<evidence type="ECO:0000313" key="9">
    <source>
        <dbReference type="EMBL" id="MPL81808.1"/>
    </source>
</evidence>
<sequence length="569" mass="65651">MYFFSTFFILMIVVGFFQYQREKAFRTEQLDQLLSTYNQTIYKFIELNPWDTKSLSSFLQVFPDSNLRVTVIAPDGGVMYDSYVPDVSQLENHIDRPEIAEAMVDPLGKGVSIRKSTSTNIDFYYLAHKFDHFYVRSALPYNIGLIVMLKANMHFLYFMVLVLLLASLMLSVISKRITRSIDRLQLFLSSIENEKAVDSEIVFPEDELGQISSNIVKTYKKLWKTKSQVKKEREKLIQHLQISQEGLGIFSDEKKEILVNSHFILYSRILTDTNLYSVEALFLIPELAEINAFVDEGLRSKELNRKRITIEKSGKVFLIQCIVFKDETFEISINDITAQEQENRLKRHLTQNISHELKTPVSSILGYMESIVSNPDLTPERQRFFIERSFQQAQRLTALLQDISTLNKIEESTALFEKEIVDIAEIVKDVLNDVHLQLEAKRFKVINNFPDELKIMGNRSLIYSIFRNLTDNALAYAGTNITLEMSCYREDEQFYYFSFSDNGNGVPEEHLVRIFERFYRVDKGRSRKMGGTGLGLAIVKNAVIHHGGTITAKNISTGGLNYIFSLKKN</sequence>
<name>A0A644URX1_9ZZZZ</name>
<feature type="domain" description="Histidine kinase" evidence="8">
    <location>
        <begin position="352"/>
        <end position="569"/>
    </location>
</feature>
<dbReference type="InterPro" id="IPR036890">
    <property type="entry name" value="HATPase_C_sf"/>
</dbReference>
<dbReference type="EMBL" id="VSSQ01000155">
    <property type="protein sequence ID" value="MPL81808.1"/>
    <property type="molecule type" value="Genomic_DNA"/>
</dbReference>
<protein>
    <recommendedName>
        <fullName evidence="2">histidine kinase</fullName>
        <ecNumber evidence="2">2.7.13.3</ecNumber>
    </recommendedName>
</protein>
<dbReference type="Pfam" id="PF00512">
    <property type="entry name" value="HisKA"/>
    <property type="match status" value="1"/>
</dbReference>
<feature type="transmembrane region" description="Helical" evidence="7">
    <location>
        <begin position="155"/>
        <end position="173"/>
    </location>
</feature>
<comment type="caution">
    <text evidence="9">The sequence shown here is derived from an EMBL/GenBank/DDBJ whole genome shotgun (WGS) entry which is preliminary data.</text>
</comment>
<dbReference type="InterPro" id="IPR003661">
    <property type="entry name" value="HisK_dim/P_dom"/>
</dbReference>
<proteinExistence type="predicted"/>
<dbReference type="GO" id="GO:0000155">
    <property type="term" value="F:phosphorelay sensor kinase activity"/>
    <property type="evidence" value="ECO:0007669"/>
    <property type="project" value="InterPro"/>
</dbReference>
<dbReference type="Gene3D" id="3.30.565.10">
    <property type="entry name" value="Histidine kinase-like ATPase, C-terminal domain"/>
    <property type="match status" value="1"/>
</dbReference>
<dbReference type="GO" id="GO:0016036">
    <property type="term" value="P:cellular response to phosphate starvation"/>
    <property type="evidence" value="ECO:0007669"/>
    <property type="project" value="TreeGrafter"/>
</dbReference>
<keyword evidence="7" id="KW-1133">Transmembrane helix</keyword>
<reference evidence="9" key="1">
    <citation type="submission" date="2019-08" db="EMBL/GenBank/DDBJ databases">
        <authorList>
            <person name="Kucharzyk K."/>
            <person name="Murdoch R.W."/>
            <person name="Higgins S."/>
            <person name="Loffler F."/>
        </authorList>
    </citation>
    <scope>NUCLEOTIDE SEQUENCE</scope>
</reference>
<dbReference type="CDD" id="cd00082">
    <property type="entry name" value="HisKA"/>
    <property type="match status" value="1"/>
</dbReference>
<evidence type="ECO:0000256" key="2">
    <source>
        <dbReference type="ARBA" id="ARBA00012438"/>
    </source>
</evidence>
<dbReference type="Pfam" id="PF02518">
    <property type="entry name" value="HATPase_c"/>
    <property type="match status" value="1"/>
</dbReference>
<dbReference type="PANTHER" id="PTHR45453:SF1">
    <property type="entry name" value="PHOSPHATE REGULON SENSOR PROTEIN PHOR"/>
    <property type="match status" value="1"/>
</dbReference>
<evidence type="ECO:0000256" key="3">
    <source>
        <dbReference type="ARBA" id="ARBA00022553"/>
    </source>
</evidence>
<dbReference type="InterPro" id="IPR005467">
    <property type="entry name" value="His_kinase_dom"/>
</dbReference>
<dbReference type="AlphaFoldDB" id="A0A644URX1"/>
<dbReference type="PROSITE" id="PS50109">
    <property type="entry name" value="HIS_KIN"/>
    <property type="match status" value="1"/>
</dbReference>
<keyword evidence="7" id="KW-0812">Transmembrane</keyword>
<keyword evidence="5 9" id="KW-0418">Kinase</keyword>
<keyword evidence="7" id="KW-0472">Membrane</keyword>
<evidence type="ECO:0000256" key="1">
    <source>
        <dbReference type="ARBA" id="ARBA00000085"/>
    </source>
</evidence>
<dbReference type="PRINTS" id="PR00344">
    <property type="entry name" value="BCTRLSENSOR"/>
</dbReference>
<dbReference type="SUPFAM" id="SSF47384">
    <property type="entry name" value="Homodimeric domain of signal transducing histidine kinase"/>
    <property type="match status" value="1"/>
</dbReference>
<dbReference type="PANTHER" id="PTHR45453">
    <property type="entry name" value="PHOSPHATE REGULON SENSOR PROTEIN PHOR"/>
    <property type="match status" value="1"/>
</dbReference>
<dbReference type="InterPro" id="IPR003594">
    <property type="entry name" value="HATPase_dom"/>
</dbReference>
<keyword evidence="6" id="KW-0902">Two-component regulatory system</keyword>
<dbReference type="EC" id="2.7.13.3" evidence="2"/>
<evidence type="ECO:0000256" key="5">
    <source>
        <dbReference type="ARBA" id="ARBA00022777"/>
    </source>
</evidence>
<evidence type="ECO:0000256" key="6">
    <source>
        <dbReference type="ARBA" id="ARBA00023012"/>
    </source>
</evidence>
<comment type="catalytic activity">
    <reaction evidence="1">
        <text>ATP + protein L-histidine = ADP + protein N-phospho-L-histidine.</text>
        <dbReference type="EC" id="2.7.13.3"/>
    </reaction>
</comment>
<dbReference type="FunFam" id="3.30.565.10:FF:000006">
    <property type="entry name" value="Sensor histidine kinase WalK"/>
    <property type="match status" value="1"/>
</dbReference>
<dbReference type="SUPFAM" id="SSF55874">
    <property type="entry name" value="ATPase domain of HSP90 chaperone/DNA topoisomerase II/histidine kinase"/>
    <property type="match status" value="1"/>
</dbReference>
<dbReference type="GO" id="GO:0004721">
    <property type="term" value="F:phosphoprotein phosphatase activity"/>
    <property type="evidence" value="ECO:0007669"/>
    <property type="project" value="TreeGrafter"/>
</dbReference>
<keyword evidence="3" id="KW-0597">Phosphoprotein</keyword>
<keyword evidence="4 9" id="KW-0808">Transferase</keyword>
<organism evidence="9">
    <name type="scientific">bioreactor metagenome</name>
    <dbReference type="NCBI Taxonomy" id="1076179"/>
    <lineage>
        <taxon>unclassified sequences</taxon>
        <taxon>metagenomes</taxon>
        <taxon>ecological metagenomes</taxon>
    </lineage>
</organism>
<evidence type="ECO:0000259" key="8">
    <source>
        <dbReference type="PROSITE" id="PS50109"/>
    </source>
</evidence>
<dbReference type="SMART" id="SM00388">
    <property type="entry name" value="HisKA"/>
    <property type="match status" value="1"/>
</dbReference>
<dbReference type="InterPro" id="IPR036097">
    <property type="entry name" value="HisK_dim/P_sf"/>
</dbReference>
<gene>
    <name evidence="9" type="primary">sasA_89</name>
    <name evidence="9" type="ORF">SDC9_27738</name>
</gene>
<dbReference type="GO" id="GO:0005886">
    <property type="term" value="C:plasma membrane"/>
    <property type="evidence" value="ECO:0007669"/>
    <property type="project" value="TreeGrafter"/>
</dbReference>
<dbReference type="SMART" id="SM00387">
    <property type="entry name" value="HATPase_c"/>
    <property type="match status" value="1"/>
</dbReference>
<evidence type="ECO:0000256" key="4">
    <source>
        <dbReference type="ARBA" id="ARBA00022679"/>
    </source>
</evidence>
<dbReference type="Gene3D" id="1.10.287.130">
    <property type="match status" value="1"/>
</dbReference>
<dbReference type="InterPro" id="IPR004358">
    <property type="entry name" value="Sig_transdc_His_kin-like_C"/>
</dbReference>
<evidence type="ECO:0000256" key="7">
    <source>
        <dbReference type="SAM" id="Phobius"/>
    </source>
</evidence>
<dbReference type="InterPro" id="IPR050351">
    <property type="entry name" value="BphY/WalK/GraS-like"/>
</dbReference>
<accession>A0A644URX1</accession>